<accession>A0A2W5SN95</accession>
<sequence length="248" mass="27968">MSRKRDEIDDIEREFEGYEVLQKLLADSGAMAEADDVVEAFKLAIEENVAAPEVIEDLWLDQPRFAKPKDAARLFGNLLALFDLVKAGETPPETVRTERVKRVKQQKPELPADAIPTRAFLDAASRWFVDYPKERERFHHAFDNRQDALVSWLDDSGLGDQGFGLARHLLGEAFAMLELAGKKVASLDESMIPEKAKLESLPGELSAWLEEALVDESTREDEPMEENEALKVRDLVTRAVSAMWETAK</sequence>
<reference evidence="1 2" key="1">
    <citation type="submission" date="2017-08" db="EMBL/GenBank/DDBJ databases">
        <title>Infants hospitalized years apart are colonized by the same room-sourced microbial strains.</title>
        <authorList>
            <person name="Brooks B."/>
            <person name="Olm M.R."/>
            <person name="Firek B.A."/>
            <person name="Baker R."/>
            <person name="Thomas B.C."/>
            <person name="Morowitz M.J."/>
            <person name="Banfield J.F."/>
        </authorList>
    </citation>
    <scope>NUCLEOTIDE SEQUENCE [LARGE SCALE GENOMIC DNA]</scope>
    <source>
        <strain evidence="1">S2_003_000_R2_14</strain>
    </source>
</reference>
<dbReference type="Proteomes" id="UP000249061">
    <property type="component" value="Unassembled WGS sequence"/>
</dbReference>
<evidence type="ECO:0000313" key="1">
    <source>
        <dbReference type="EMBL" id="PZR04609.1"/>
    </source>
</evidence>
<dbReference type="EMBL" id="QFQP01000055">
    <property type="protein sequence ID" value="PZR04609.1"/>
    <property type="molecule type" value="Genomic_DNA"/>
</dbReference>
<evidence type="ECO:0000313" key="2">
    <source>
        <dbReference type="Proteomes" id="UP000249061"/>
    </source>
</evidence>
<name>A0A2W5SN95_9BACT</name>
<dbReference type="AlphaFoldDB" id="A0A2W5SN95"/>
<organism evidence="1 2">
    <name type="scientific">Archangium gephyra</name>
    <dbReference type="NCBI Taxonomy" id="48"/>
    <lineage>
        <taxon>Bacteria</taxon>
        <taxon>Pseudomonadati</taxon>
        <taxon>Myxococcota</taxon>
        <taxon>Myxococcia</taxon>
        <taxon>Myxococcales</taxon>
        <taxon>Cystobacterineae</taxon>
        <taxon>Archangiaceae</taxon>
        <taxon>Archangium</taxon>
    </lineage>
</organism>
<proteinExistence type="predicted"/>
<comment type="caution">
    <text evidence="1">The sequence shown here is derived from an EMBL/GenBank/DDBJ whole genome shotgun (WGS) entry which is preliminary data.</text>
</comment>
<protein>
    <submittedName>
        <fullName evidence="1">Uncharacterized protein</fullName>
    </submittedName>
</protein>
<gene>
    <name evidence="1" type="ORF">DI536_34000</name>
</gene>